<dbReference type="InterPro" id="IPR034035">
    <property type="entry name" value="Astacin-like_dom"/>
</dbReference>
<keyword evidence="3 4" id="KW-0378">Hydrolase</keyword>
<dbReference type="OrthoDB" id="291007at2759"/>
<dbReference type="InterPro" id="IPR006026">
    <property type="entry name" value="Peptidase_Metallo"/>
</dbReference>
<dbReference type="Pfam" id="PF01400">
    <property type="entry name" value="Astacin"/>
    <property type="match status" value="1"/>
</dbReference>
<comment type="function">
    <text evidence="2">Zinc metalloprotease. Provoques deadhesion of endothelial cells from cell cultures, and also degradation of fibronectin, fibrinogen and gelatin in vitro. Its role in the venom is not fully understood but it might act as a spreading factor that facilitates diffusion of other venom toxins. Alternatively, it might be involved in the proteolytic processing of other venom toxins or it might play a role in extra-oral digestion of prey.</text>
</comment>
<reference evidence="7" key="1">
    <citation type="journal article" date="2016" name="Mol. Ecol. Resour.">
        <title>Evaluation of the impact of RNA preservation methods of spiders for de novo transcriptome assembly.</title>
        <authorList>
            <person name="Kono N."/>
            <person name="Nakamura H."/>
            <person name="Ito Y."/>
            <person name="Tomita M."/>
            <person name="Arakawa K."/>
        </authorList>
    </citation>
    <scope>NUCLEOTIDE SEQUENCE</scope>
    <source>
        <tissue evidence="7">Whole body</tissue>
    </source>
</reference>
<feature type="active site" evidence="3">
    <location>
        <position position="130"/>
    </location>
</feature>
<comment type="caution">
    <text evidence="3">Lacks conserved residue(s) required for the propagation of feature annotation.</text>
</comment>
<dbReference type="InterPro" id="IPR024079">
    <property type="entry name" value="MetalloPept_cat_dom_sf"/>
</dbReference>
<dbReference type="PROSITE" id="PS51864">
    <property type="entry name" value="ASTACIN"/>
    <property type="match status" value="1"/>
</dbReference>
<dbReference type="PRINTS" id="PR00480">
    <property type="entry name" value="ASTACIN"/>
</dbReference>
<dbReference type="CDD" id="cd04280">
    <property type="entry name" value="ZnMc_astacin_like"/>
    <property type="match status" value="1"/>
</dbReference>
<comment type="cofactor">
    <cofactor evidence="3 4">
        <name>Zn(2+)</name>
        <dbReference type="ChEBI" id="CHEBI:29105"/>
    </cofactor>
    <text evidence="3 4">Binds 1 zinc ion per subunit.</text>
</comment>
<name>A0A2L2YB03_PARTP</name>
<dbReference type="InterPro" id="IPR001506">
    <property type="entry name" value="Peptidase_M12A"/>
</dbReference>
<evidence type="ECO:0000256" key="4">
    <source>
        <dbReference type="RuleBase" id="RU361183"/>
    </source>
</evidence>
<dbReference type="EC" id="3.4.24.-" evidence="4"/>
<feature type="signal peptide" evidence="5">
    <location>
        <begin position="1"/>
        <end position="15"/>
    </location>
</feature>
<dbReference type="AlphaFoldDB" id="A0A2L2YB03"/>
<dbReference type="EMBL" id="IAAA01014146">
    <property type="protein sequence ID" value="LAA05339.1"/>
    <property type="molecule type" value="mRNA"/>
</dbReference>
<sequence length="237" mass="27585">MLIFMLICFVGLAWGRQENPMENPDLFLGDIAGIDIEDRNAITSERQRWTNGVIPYNIDHTASRLAYKIGMVMNHISNKTCITFKKRTNEEDYINIFRGQGCYSHWGKTGGKQPLSLGVGCDPFGTMLHELNHAIGFAHEHSRSDRDKYIFIERENIKEGFESQFVRLKKDENKLINKFDYDSIMLYDETAFSRNRIDRTIIPLKKGVKLIGPHKKYEMSPSDIYRINVLYECKDYL</sequence>
<evidence type="ECO:0000256" key="3">
    <source>
        <dbReference type="PROSITE-ProRule" id="PRU01211"/>
    </source>
</evidence>
<keyword evidence="3 4" id="KW-0862">Zinc</keyword>
<evidence type="ECO:0000256" key="2">
    <source>
        <dbReference type="ARBA" id="ARBA00025529"/>
    </source>
</evidence>
<dbReference type="GO" id="GO:0008270">
    <property type="term" value="F:zinc ion binding"/>
    <property type="evidence" value="ECO:0007669"/>
    <property type="project" value="UniProtKB-UniRule"/>
</dbReference>
<keyword evidence="3 4" id="KW-0482">Metalloprotease</keyword>
<dbReference type="Gene3D" id="3.40.390.10">
    <property type="entry name" value="Collagenase (Catalytic Domain)"/>
    <property type="match status" value="1"/>
</dbReference>
<dbReference type="GO" id="GO:0006508">
    <property type="term" value="P:proteolysis"/>
    <property type="evidence" value="ECO:0007669"/>
    <property type="project" value="UniProtKB-KW"/>
</dbReference>
<feature type="binding site" evidence="3">
    <location>
        <position position="133"/>
    </location>
    <ligand>
        <name>Zn(2+)</name>
        <dbReference type="ChEBI" id="CHEBI:29105"/>
        <note>catalytic</note>
    </ligand>
</feature>
<feature type="domain" description="Peptidase M12A" evidence="6">
    <location>
        <begin position="40"/>
        <end position="234"/>
    </location>
</feature>
<evidence type="ECO:0000256" key="5">
    <source>
        <dbReference type="SAM" id="SignalP"/>
    </source>
</evidence>
<feature type="binding site" evidence="3">
    <location>
        <position position="129"/>
    </location>
    <ligand>
        <name>Zn(2+)</name>
        <dbReference type="ChEBI" id="CHEBI:29105"/>
        <note>catalytic</note>
    </ligand>
</feature>
<organism evidence="7">
    <name type="scientific">Parasteatoda tepidariorum</name>
    <name type="common">Common house spider</name>
    <name type="synonym">Achaearanea tepidariorum</name>
    <dbReference type="NCBI Taxonomy" id="114398"/>
    <lineage>
        <taxon>Eukaryota</taxon>
        <taxon>Metazoa</taxon>
        <taxon>Ecdysozoa</taxon>
        <taxon>Arthropoda</taxon>
        <taxon>Chelicerata</taxon>
        <taxon>Arachnida</taxon>
        <taxon>Araneae</taxon>
        <taxon>Araneomorphae</taxon>
        <taxon>Entelegynae</taxon>
        <taxon>Araneoidea</taxon>
        <taxon>Theridiidae</taxon>
        <taxon>Parasteatoda</taxon>
    </lineage>
</organism>
<feature type="binding site" evidence="3">
    <location>
        <position position="139"/>
    </location>
    <ligand>
        <name>Zn(2+)</name>
        <dbReference type="ChEBI" id="CHEBI:29105"/>
        <note>catalytic</note>
    </ligand>
</feature>
<feature type="chain" id="PRO_5014707922" description="Metalloendopeptidase" evidence="5">
    <location>
        <begin position="16"/>
        <end position="237"/>
    </location>
</feature>
<dbReference type="GO" id="GO:0004222">
    <property type="term" value="F:metalloendopeptidase activity"/>
    <property type="evidence" value="ECO:0007669"/>
    <property type="project" value="UniProtKB-UniRule"/>
</dbReference>
<keyword evidence="3 4" id="KW-0645">Protease</keyword>
<dbReference type="PANTHER" id="PTHR10127:SF883">
    <property type="entry name" value="ZINC METALLOPROTEINASE NAS-8"/>
    <property type="match status" value="1"/>
</dbReference>
<comment type="subunit">
    <text evidence="1">Monomer.</text>
</comment>
<evidence type="ECO:0000313" key="7">
    <source>
        <dbReference type="EMBL" id="LAA05339.1"/>
    </source>
</evidence>
<proteinExistence type="evidence at transcript level"/>
<dbReference type="SMART" id="SM00235">
    <property type="entry name" value="ZnMc"/>
    <property type="match status" value="1"/>
</dbReference>
<accession>A0A2L2YB03</accession>
<evidence type="ECO:0000256" key="1">
    <source>
        <dbReference type="ARBA" id="ARBA00011245"/>
    </source>
</evidence>
<dbReference type="SUPFAM" id="SSF55486">
    <property type="entry name" value="Metalloproteases ('zincins'), catalytic domain"/>
    <property type="match status" value="1"/>
</dbReference>
<keyword evidence="5" id="KW-0732">Signal</keyword>
<keyword evidence="3 4" id="KW-0479">Metal-binding</keyword>
<dbReference type="PANTHER" id="PTHR10127">
    <property type="entry name" value="DISCOIDIN, CUB, EGF, LAMININ , AND ZINC METALLOPROTEASE DOMAIN CONTAINING"/>
    <property type="match status" value="1"/>
</dbReference>
<evidence type="ECO:0000259" key="6">
    <source>
        <dbReference type="PROSITE" id="PS51864"/>
    </source>
</evidence>
<protein>
    <recommendedName>
        <fullName evidence="4">Metalloendopeptidase</fullName>
        <ecNumber evidence="4">3.4.24.-</ecNumber>
    </recommendedName>
</protein>